<dbReference type="NCBIfam" id="NF003353">
    <property type="entry name" value="PRK04387.1"/>
    <property type="match status" value="1"/>
</dbReference>
<keyword evidence="2" id="KW-1185">Reference proteome</keyword>
<gene>
    <name evidence="1" type="ORF">AAF454_00695</name>
</gene>
<name>A0ABU9LJ14_9BACL</name>
<evidence type="ECO:0000313" key="2">
    <source>
        <dbReference type="Proteomes" id="UP001398420"/>
    </source>
</evidence>
<evidence type="ECO:0000313" key="1">
    <source>
        <dbReference type="EMBL" id="MEL5986934.1"/>
    </source>
</evidence>
<dbReference type="InterPro" id="IPR023324">
    <property type="entry name" value="BH2638-like_sf"/>
</dbReference>
<dbReference type="RefSeq" id="WP_068455181.1">
    <property type="nucleotide sequence ID" value="NZ_BJOB01000003.1"/>
</dbReference>
<dbReference type="Proteomes" id="UP001398420">
    <property type="component" value="Unassembled WGS sequence"/>
</dbReference>
<dbReference type="InterPro" id="IPR007920">
    <property type="entry name" value="UPF0223"/>
</dbReference>
<dbReference type="Pfam" id="PF05256">
    <property type="entry name" value="UPF0223"/>
    <property type="match status" value="1"/>
</dbReference>
<organism evidence="1 2">
    <name type="scientific">Kurthia gibsonii</name>
    <dbReference type="NCBI Taxonomy" id="33946"/>
    <lineage>
        <taxon>Bacteria</taxon>
        <taxon>Bacillati</taxon>
        <taxon>Bacillota</taxon>
        <taxon>Bacilli</taxon>
        <taxon>Bacillales</taxon>
        <taxon>Caryophanaceae</taxon>
        <taxon>Kurthia</taxon>
    </lineage>
</organism>
<dbReference type="GeneID" id="97820197"/>
<protein>
    <submittedName>
        <fullName evidence="1">UPF0223 family protein</fullName>
    </submittedName>
</protein>
<dbReference type="SUPFAM" id="SSF158504">
    <property type="entry name" value="BH2638-like"/>
    <property type="match status" value="1"/>
</dbReference>
<dbReference type="EMBL" id="JBCEWA010000001">
    <property type="protein sequence ID" value="MEL5986934.1"/>
    <property type="molecule type" value="Genomic_DNA"/>
</dbReference>
<comment type="caution">
    <text evidence="1">The sequence shown here is derived from an EMBL/GenBank/DDBJ whole genome shotgun (WGS) entry which is preliminary data.</text>
</comment>
<dbReference type="Gene3D" id="1.10.220.80">
    <property type="entry name" value="BH2638-like"/>
    <property type="match status" value="1"/>
</dbReference>
<proteinExistence type="predicted"/>
<sequence>MDYSYPFSPDWSTTEIVDVIAFFQMIEKAYETGVKREDVLTTYRRFNEIVPAKSEEKTYFKEFEEVSGYASFPVIRDAKKAANGEVIKASKNERRKK</sequence>
<reference evidence="1 2" key="1">
    <citation type="submission" date="2024-04" db="EMBL/GenBank/DDBJ databases">
        <authorList>
            <person name="Wu Y.S."/>
            <person name="Zhang L."/>
        </authorList>
    </citation>
    <scope>NUCLEOTIDE SEQUENCE [LARGE SCALE GENOMIC DNA]</scope>
    <source>
        <strain evidence="1 2">KG-01</strain>
    </source>
</reference>
<accession>A0ABU9LJ14</accession>
<dbReference type="PIRSF" id="PIRSF037260">
    <property type="entry name" value="UPF0223"/>
    <property type="match status" value="1"/>
</dbReference>